<dbReference type="AlphaFoldDB" id="A0A1X1TMT8"/>
<organism evidence="1 2">
    <name type="scientific">Mycobacterium conspicuum</name>
    <dbReference type="NCBI Taxonomy" id="44010"/>
    <lineage>
        <taxon>Bacteria</taxon>
        <taxon>Bacillati</taxon>
        <taxon>Actinomycetota</taxon>
        <taxon>Actinomycetes</taxon>
        <taxon>Mycobacteriales</taxon>
        <taxon>Mycobacteriaceae</taxon>
        <taxon>Mycobacterium</taxon>
    </lineage>
</organism>
<dbReference type="Pfam" id="PF04199">
    <property type="entry name" value="Cyclase"/>
    <property type="match status" value="1"/>
</dbReference>
<gene>
    <name evidence="1" type="ORF">MCNS_19030</name>
</gene>
<dbReference type="GO" id="GO:0019441">
    <property type="term" value="P:L-tryptophan catabolic process to kynurenine"/>
    <property type="evidence" value="ECO:0007669"/>
    <property type="project" value="InterPro"/>
</dbReference>
<evidence type="ECO:0000313" key="2">
    <source>
        <dbReference type="Proteomes" id="UP000467385"/>
    </source>
</evidence>
<accession>A0A1X1TMT8</accession>
<dbReference type="OrthoDB" id="7067800at2"/>
<dbReference type="InterPro" id="IPR007325">
    <property type="entry name" value="KFase/CYL"/>
</dbReference>
<keyword evidence="2" id="KW-1185">Reference proteome</keyword>
<dbReference type="SUPFAM" id="SSF102198">
    <property type="entry name" value="Putative cyclase"/>
    <property type="match status" value="1"/>
</dbReference>
<sequence length="330" mass="35468">MAELPTTSEVLDYIDELKNWGRWGPDDQRGTLNLIKPEHRVAAARLVTEGRTVSCARDLVTAYGHPDNCAQMYYVASGEGVQKADPSIPPTALGYGDLGSAVEFVGLVYHGINVTHIDALAHLFWKGRIYNDRPAGMVTSEHGALWASVTEMSDGIVSRGVLLDIPRIEGVDALEGGRAVTPADLEAAAKAQGVQIGPGDIVLLRTGRWHQGSSATGSSTEYADAHDHARWGQMAGWHQACLPWLKQRDVAVIGSDGPQETIPPIYPEALGATVHVYALNSMGMPLIDNCDLERLGEVCAELGRWEFQLMISPLRVVGGSGSPINPVAVF</sequence>
<dbReference type="Proteomes" id="UP000467385">
    <property type="component" value="Chromosome"/>
</dbReference>
<evidence type="ECO:0000313" key="1">
    <source>
        <dbReference type="EMBL" id="BBZ38840.1"/>
    </source>
</evidence>
<dbReference type="PANTHER" id="PTHR34861:SF10">
    <property type="entry name" value="CYCLASE"/>
    <property type="match status" value="1"/>
</dbReference>
<proteinExistence type="predicted"/>
<dbReference type="InterPro" id="IPR037175">
    <property type="entry name" value="KFase_sf"/>
</dbReference>
<dbReference type="EMBL" id="AP022613">
    <property type="protein sequence ID" value="BBZ38840.1"/>
    <property type="molecule type" value="Genomic_DNA"/>
</dbReference>
<dbReference type="GO" id="GO:0004061">
    <property type="term" value="F:arylformamidase activity"/>
    <property type="evidence" value="ECO:0007669"/>
    <property type="project" value="InterPro"/>
</dbReference>
<dbReference type="PANTHER" id="PTHR34861">
    <property type="match status" value="1"/>
</dbReference>
<dbReference type="STRING" id="44010.AWC00_05575"/>
<dbReference type="Gene3D" id="3.50.30.50">
    <property type="entry name" value="Putative cyclase"/>
    <property type="match status" value="1"/>
</dbReference>
<reference evidence="1 2" key="1">
    <citation type="journal article" date="2019" name="Emerg. Microbes Infect.">
        <title>Comprehensive subspecies identification of 175 nontuberculous mycobacteria species based on 7547 genomic profiles.</title>
        <authorList>
            <person name="Matsumoto Y."/>
            <person name="Kinjo T."/>
            <person name="Motooka D."/>
            <person name="Nabeya D."/>
            <person name="Jung N."/>
            <person name="Uechi K."/>
            <person name="Horii T."/>
            <person name="Iida T."/>
            <person name="Fujita J."/>
            <person name="Nakamura S."/>
        </authorList>
    </citation>
    <scope>NUCLEOTIDE SEQUENCE [LARGE SCALE GENOMIC DNA]</scope>
    <source>
        <strain evidence="1 2">JCM 14738</strain>
    </source>
</reference>
<name>A0A1X1TMT8_9MYCO</name>
<dbReference type="RefSeq" id="WP_085231654.1">
    <property type="nucleotide sequence ID" value="NZ_AP022613.1"/>
</dbReference>
<protein>
    <submittedName>
        <fullName evidence="1">Cyclase</fullName>
    </submittedName>
</protein>